<reference evidence="1 2" key="1">
    <citation type="submission" date="2015-11" db="EMBL/GenBank/DDBJ databases">
        <title>Genomes and virulence difference between two physiological races of Phytophthora nicotianae.</title>
        <authorList>
            <person name="Liu H."/>
            <person name="Ma X."/>
            <person name="Yu H."/>
            <person name="Fang D."/>
            <person name="Li Y."/>
            <person name="Wang X."/>
            <person name="Wang W."/>
            <person name="Dong Y."/>
            <person name="Xiao B."/>
        </authorList>
    </citation>
    <scope>NUCLEOTIDE SEQUENCE [LARGE SCALE GENOMIC DNA]</scope>
    <source>
        <strain evidence="2">race 0</strain>
    </source>
</reference>
<gene>
    <name evidence="1" type="ORF">AM587_10007345</name>
</gene>
<accession>A0A0W8DYA3</accession>
<dbReference type="AlphaFoldDB" id="A0A0W8DYA3"/>
<sequence length="137" mass="16285">MGSDDDRPLRGECPECSKLVSKSNMAKHRKICGKKKPRKSRKAINRDSYVRNKDKILRKRQEYRLVDQFRRLSGIFFKYKIFMKKINVKWTAARRKLAELEPQEIEVEAVERTAWTPVTPSNILYGVREGWWKDITL</sequence>
<dbReference type="EMBL" id="LNFO01000403">
    <property type="protein sequence ID" value="KUG01213.1"/>
    <property type="molecule type" value="Genomic_DNA"/>
</dbReference>
<evidence type="ECO:0008006" key="3">
    <source>
        <dbReference type="Google" id="ProtNLM"/>
    </source>
</evidence>
<name>A0A0W8DYA3_PHYNI</name>
<comment type="caution">
    <text evidence="1">The sequence shown here is derived from an EMBL/GenBank/DDBJ whole genome shotgun (WGS) entry which is preliminary data.</text>
</comment>
<proteinExistence type="predicted"/>
<dbReference type="OrthoDB" id="118543at2759"/>
<evidence type="ECO:0000313" key="1">
    <source>
        <dbReference type="EMBL" id="KUG01213.1"/>
    </source>
</evidence>
<protein>
    <recommendedName>
        <fullName evidence="3">C2H2-type domain-containing protein</fullName>
    </recommendedName>
</protein>
<organism evidence="1 2">
    <name type="scientific">Phytophthora nicotianae</name>
    <name type="common">Potato buckeye rot agent</name>
    <name type="synonym">Phytophthora parasitica</name>
    <dbReference type="NCBI Taxonomy" id="4792"/>
    <lineage>
        <taxon>Eukaryota</taxon>
        <taxon>Sar</taxon>
        <taxon>Stramenopiles</taxon>
        <taxon>Oomycota</taxon>
        <taxon>Peronosporomycetes</taxon>
        <taxon>Peronosporales</taxon>
        <taxon>Peronosporaceae</taxon>
        <taxon>Phytophthora</taxon>
    </lineage>
</organism>
<evidence type="ECO:0000313" key="2">
    <source>
        <dbReference type="Proteomes" id="UP000052943"/>
    </source>
</evidence>
<dbReference type="Proteomes" id="UP000052943">
    <property type="component" value="Unassembled WGS sequence"/>
</dbReference>